<gene>
    <name evidence="1" type="ORF">BV25DRAFT_1917835</name>
</gene>
<evidence type="ECO:0000313" key="1">
    <source>
        <dbReference type="EMBL" id="KAI0060208.1"/>
    </source>
</evidence>
<reference evidence="1" key="1">
    <citation type="submission" date="2021-03" db="EMBL/GenBank/DDBJ databases">
        <authorList>
            <consortium name="DOE Joint Genome Institute"/>
            <person name="Ahrendt S."/>
            <person name="Looney B.P."/>
            <person name="Miyauchi S."/>
            <person name="Morin E."/>
            <person name="Drula E."/>
            <person name="Courty P.E."/>
            <person name="Chicoki N."/>
            <person name="Fauchery L."/>
            <person name="Kohler A."/>
            <person name="Kuo A."/>
            <person name="Labutti K."/>
            <person name="Pangilinan J."/>
            <person name="Lipzen A."/>
            <person name="Riley R."/>
            <person name="Andreopoulos W."/>
            <person name="He G."/>
            <person name="Johnson J."/>
            <person name="Barry K.W."/>
            <person name="Grigoriev I.V."/>
            <person name="Nagy L."/>
            <person name="Hibbett D."/>
            <person name="Henrissat B."/>
            <person name="Matheny P.B."/>
            <person name="Labbe J."/>
            <person name="Martin F."/>
        </authorList>
    </citation>
    <scope>NUCLEOTIDE SEQUENCE</scope>
    <source>
        <strain evidence="1">HHB10654</strain>
    </source>
</reference>
<reference evidence="1" key="2">
    <citation type="journal article" date="2022" name="New Phytol.">
        <title>Evolutionary transition to the ectomycorrhizal habit in the genomes of a hyperdiverse lineage of mushroom-forming fungi.</title>
        <authorList>
            <person name="Looney B."/>
            <person name="Miyauchi S."/>
            <person name="Morin E."/>
            <person name="Drula E."/>
            <person name="Courty P.E."/>
            <person name="Kohler A."/>
            <person name="Kuo A."/>
            <person name="LaButti K."/>
            <person name="Pangilinan J."/>
            <person name="Lipzen A."/>
            <person name="Riley R."/>
            <person name="Andreopoulos W."/>
            <person name="He G."/>
            <person name="Johnson J."/>
            <person name="Nolan M."/>
            <person name="Tritt A."/>
            <person name="Barry K.W."/>
            <person name="Grigoriev I.V."/>
            <person name="Nagy L.G."/>
            <person name="Hibbett D."/>
            <person name="Henrissat B."/>
            <person name="Matheny P.B."/>
            <person name="Labbe J."/>
            <person name="Martin F.M."/>
        </authorList>
    </citation>
    <scope>NUCLEOTIDE SEQUENCE</scope>
    <source>
        <strain evidence="1">HHB10654</strain>
    </source>
</reference>
<name>A0ACB8SUN0_9AGAM</name>
<keyword evidence="2" id="KW-1185">Reference proteome</keyword>
<organism evidence="1 2">
    <name type="scientific">Artomyces pyxidatus</name>
    <dbReference type="NCBI Taxonomy" id="48021"/>
    <lineage>
        <taxon>Eukaryota</taxon>
        <taxon>Fungi</taxon>
        <taxon>Dikarya</taxon>
        <taxon>Basidiomycota</taxon>
        <taxon>Agaricomycotina</taxon>
        <taxon>Agaricomycetes</taxon>
        <taxon>Russulales</taxon>
        <taxon>Auriscalpiaceae</taxon>
        <taxon>Artomyces</taxon>
    </lineage>
</organism>
<evidence type="ECO:0000313" key="2">
    <source>
        <dbReference type="Proteomes" id="UP000814140"/>
    </source>
</evidence>
<sequence length="166" mass="19869">MPRPQTHGFAGQRPPDRKSDRYPVYFYERGEPYFEFTNFSDHPVVYKQKRYPTSEHLYQAFKFLDTAHHSRADKIRRLPSARTARDQAGQWRQYQRPDWLDVNVQIMDIVLWEKFTQHPSLRQMLLDTDNRELIEDSPGDDFWGIGRNGTGRNELGKALMRIRERL</sequence>
<proteinExistence type="predicted"/>
<accession>A0ACB8SUN0</accession>
<dbReference type="EMBL" id="MU277220">
    <property type="protein sequence ID" value="KAI0060208.1"/>
    <property type="molecule type" value="Genomic_DNA"/>
</dbReference>
<protein>
    <submittedName>
        <fullName evidence="1">DUF1768-domain-containing protein</fullName>
    </submittedName>
</protein>
<dbReference type="Proteomes" id="UP000814140">
    <property type="component" value="Unassembled WGS sequence"/>
</dbReference>
<comment type="caution">
    <text evidence="1">The sequence shown here is derived from an EMBL/GenBank/DDBJ whole genome shotgun (WGS) entry which is preliminary data.</text>
</comment>